<evidence type="ECO:0000313" key="1">
    <source>
        <dbReference type="EMBL" id="GAH85745.1"/>
    </source>
</evidence>
<dbReference type="EMBL" id="BARU01045215">
    <property type="protein sequence ID" value="GAH85745.1"/>
    <property type="molecule type" value="Genomic_DNA"/>
</dbReference>
<reference evidence="1" key="1">
    <citation type="journal article" date="2014" name="Front. Microbiol.">
        <title>High frequency of phylogenetically diverse reductive dehalogenase-homologous genes in deep subseafloor sedimentary metagenomes.</title>
        <authorList>
            <person name="Kawai M."/>
            <person name="Futagami T."/>
            <person name="Toyoda A."/>
            <person name="Takaki Y."/>
            <person name="Nishi S."/>
            <person name="Hori S."/>
            <person name="Arai W."/>
            <person name="Tsubouchi T."/>
            <person name="Morono Y."/>
            <person name="Uchiyama I."/>
            <person name="Ito T."/>
            <person name="Fujiyama A."/>
            <person name="Inagaki F."/>
            <person name="Takami H."/>
        </authorList>
    </citation>
    <scope>NUCLEOTIDE SEQUENCE</scope>
    <source>
        <strain evidence="1">Expedition CK06-06</strain>
    </source>
</reference>
<comment type="caution">
    <text evidence="1">The sequence shown here is derived from an EMBL/GenBank/DDBJ whole genome shotgun (WGS) entry which is preliminary data.</text>
</comment>
<sequence length="40" mass="4606">MDCLARLMAILQGMPPEKLRLILEFAEFRKKLQSEGANKD</sequence>
<gene>
    <name evidence="1" type="ORF">S03H2_68699</name>
</gene>
<dbReference type="AlphaFoldDB" id="X1JWF9"/>
<organism evidence="1">
    <name type="scientific">marine sediment metagenome</name>
    <dbReference type="NCBI Taxonomy" id="412755"/>
    <lineage>
        <taxon>unclassified sequences</taxon>
        <taxon>metagenomes</taxon>
        <taxon>ecological metagenomes</taxon>
    </lineage>
</organism>
<accession>X1JWF9</accession>
<proteinExistence type="predicted"/>
<protein>
    <submittedName>
        <fullName evidence="1">Uncharacterized protein</fullName>
    </submittedName>
</protein>
<name>X1JWF9_9ZZZZ</name>